<dbReference type="Proteomes" id="UP000828390">
    <property type="component" value="Unassembled WGS sequence"/>
</dbReference>
<dbReference type="EMBL" id="JAIWYP010000004">
    <property type="protein sequence ID" value="KAH3836900.1"/>
    <property type="molecule type" value="Genomic_DNA"/>
</dbReference>
<organism evidence="1 2">
    <name type="scientific">Dreissena polymorpha</name>
    <name type="common">Zebra mussel</name>
    <name type="synonym">Mytilus polymorpha</name>
    <dbReference type="NCBI Taxonomy" id="45954"/>
    <lineage>
        <taxon>Eukaryota</taxon>
        <taxon>Metazoa</taxon>
        <taxon>Spiralia</taxon>
        <taxon>Lophotrochozoa</taxon>
        <taxon>Mollusca</taxon>
        <taxon>Bivalvia</taxon>
        <taxon>Autobranchia</taxon>
        <taxon>Heteroconchia</taxon>
        <taxon>Euheterodonta</taxon>
        <taxon>Imparidentia</taxon>
        <taxon>Neoheterodontei</taxon>
        <taxon>Myida</taxon>
        <taxon>Dreissenoidea</taxon>
        <taxon>Dreissenidae</taxon>
        <taxon>Dreissena</taxon>
    </lineage>
</organism>
<name>A0A9D4KBR8_DREPO</name>
<gene>
    <name evidence="1" type="ORF">DPMN_110276</name>
</gene>
<evidence type="ECO:0000313" key="2">
    <source>
        <dbReference type="Proteomes" id="UP000828390"/>
    </source>
</evidence>
<sequence length="99" mass="11187">MVLIDFAHALKDLFLFQVSGLVQVLDPSPVSRIKELVKEGMVDVDDVKAQLKDFVSDNISAALHQNNRRYFQTRKTIANHIRLWVGLRMIKASSAIGHT</sequence>
<keyword evidence="2" id="KW-1185">Reference proteome</keyword>
<protein>
    <submittedName>
        <fullName evidence="1">Uncharacterized protein</fullName>
    </submittedName>
</protein>
<dbReference type="AlphaFoldDB" id="A0A9D4KBR8"/>
<evidence type="ECO:0000313" key="1">
    <source>
        <dbReference type="EMBL" id="KAH3836900.1"/>
    </source>
</evidence>
<proteinExistence type="predicted"/>
<reference evidence="1" key="1">
    <citation type="journal article" date="2019" name="bioRxiv">
        <title>The Genome of the Zebra Mussel, Dreissena polymorpha: A Resource for Invasive Species Research.</title>
        <authorList>
            <person name="McCartney M.A."/>
            <person name="Auch B."/>
            <person name="Kono T."/>
            <person name="Mallez S."/>
            <person name="Zhang Y."/>
            <person name="Obille A."/>
            <person name="Becker A."/>
            <person name="Abrahante J.E."/>
            <person name="Garbe J."/>
            <person name="Badalamenti J.P."/>
            <person name="Herman A."/>
            <person name="Mangelson H."/>
            <person name="Liachko I."/>
            <person name="Sullivan S."/>
            <person name="Sone E.D."/>
            <person name="Koren S."/>
            <person name="Silverstein K.A.T."/>
            <person name="Beckman K.B."/>
            <person name="Gohl D.M."/>
        </authorList>
    </citation>
    <scope>NUCLEOTIDE SEQUENCE</scope>
    <source>
        <strain evidence="1">Duluth1</strain>
        <tissue evidence="1">Whole animal</tissue>
    </source>
</reference>
<reference evidence="1" key="2">
    <citation type="submission" date="2020-11" db="EMBL/GenBank/DDBJ databases">
        <authorList>
            <person name="McCartney M.A."/>
            <person name="Auch B."/>
            <person name="Kono T."/>
            <person name="Mallez S."/>
            <person name="Becker A."/>
            <person name="Gohl D.M."/>
            <person name="Silverstein K.A.T."/>
            <person name="Koren S."/>
            <person name="Bechman K.B."/>
            <person name="Herman A."/>
            <person name="Abrahante J.E."/>
            <person name="Garbe J."/>
        </authorList>
    </citation>
    <scope>NUCLEOTIDE SEQUENCE</scope>
    <source>
        <strain evidence="1">Duluth1</strain>
        <tissue evidence="1">Whole animal</tissue>
    </source>
</reference>
<comment type="caution">
    <text evidence="1">The sequence shown here is derived from an EMBL/GenBank/DDBJ whole genome shotgun (WGS) entry which is preliminary data.</text>
</comment>
<accession>A0A9D4KBR8</accession>